<evidence type="ECO:0000313" key="3">
    <source>
        <dbReference type="Proteomes" id="UP000295681"/>
    </source>
</evidence>
<protein>
    <recommendedName>
        <fullName evidence="1">EAL domain-containing protein</fullName>
    </recommendedName>
</protein>
<dbReference type="InterPro" id="IPR001633">
    <property type="entry name" value="EAL_dom"/>
</dbReference>
<dbReference type="PANTHER" id="PTHR33121:SF70">
    <property type="entry name" value="SIGNALING PROTEIN YKOW"/>
    <property type="match status" value="1"/>
</dbReference>
<sequence>MKNTYYFVVQPIVALDNEQHFDIFCYELLLRDQQTHQFPGQAFFSTIGTKVGNHTFLDWVQQALRPIMKTNPHIKFSINFEIAQLQFNETFQFLNQLQPLAQQIFIEITERQYDEKDVALARQFMAYVQQLGYRVLFDDVDNLLMHDDLYTLRLADGLKFSQDLIQNNALPDVLRQLTICQEKLNQQDKLFIVEGVNSELQAQRLYDIGIQLQQGYYFGKPHKIEELLV</sequence>
<dbReference type="PROSITE" id="PS50883">
    <property type="entry name" value="EAL"/>
    <property type="match status" value="1"/>
</dbReference>
<keyword evidence="3" id="KW-1185">Reference proteome</keyword>
<evidence type="ECO:0000313" key="2">
    <source>
        <dbReference type="EMBL" id="TDG69476.1"/>
    </source>
</evidence>
<dbReference type="AlphaFoldDB" id="A0A4R5NAE5"/>
<evidence type="ECO:0000259" key="1">
    <source>
        <dbReference type="PROSITE" id="PS50883"/>
    </source>
</evidence>
<organism evidence="2 3">
    <name type="scientific">Leuconostoc fallax</name>
    <dbReference type="NCBI Taxonomy" id="1251"/>
    <lineage>
        <taxon>Bacteria</taxon>
        <taxon>Bacillati</taxon>
        <taxon>Bacillota</taxon>
        <taxon>Bacilli</taxon>
        <taxon>Lactobacillales</taxon>
        <taxon>Lactobacillaceae</taxon>
        <taxon>Leuconostoc</taxon>
    </lineage>
</organism>
<dbReference type="RefSeq" id="WP_133264169.1">
    <property type="nucleotide sequence ID" value="NZ_JAGYGP010000001.1"/>
</dbReference>
<gene>
    <name evidence="2" type="ORF">C5L23_000938</name>
</gene>
<reference evidence="2 3" key="1">
    <citation type="journal article" date="2019" name="Appl. Microbiol. Biotechnol.">
        <title>Uncovering carbohydrate metabolism through a genotype-phenotype association study of 56 lactic acid bacteria genomes.</title>
        <authorList>
            <person name="Buron-Moles G."/>
            <person name="Chailyan A."/>
            <person name="Dolejs I."/>
            <person name="Forster J."/>
            <person name="Miks M.H."/>
        </authorList>
    </citation>
    <scope>NUCLEOTIDE SEQUENCE [LARGE SCALE GENOMIC DNA]</scope>
    <source>
        <strain evidence="2 3">ATCC 700006</strain>
    </source>
</reference>
<dbReference type="InterPro" id="IPR035919">
    <property type="entry name" value="EAL_sf"/>
</dbReference>
<dbReference type="STRING" id="907931.GCA_000165675_01459"/>
<dbReference type="Gene3D" id="3.20.20.450">
    <property type="entry name" value="EAL domain"/>
    <property type="match status" value="1"/>
</dbReference>
<dbReference type="SMART" id="SM00052">
    <property type="entry name" value="EAL"/>
    <property type="match status" value="1"/>
</dbReference>
<dbReference type="Pfam" id="PF00563">
    <property type="entry name" value="EAL"/>
    <property type="match status" value="1"/>
</dbReference>
<dbReference type="InterPro" id="IPR050706">
    <property type="entry name" value="Cyclic-di-GMP_PDE-like"/>
</dbReference>
<dbReference type="PANTHER" id="PTHR33121">
    <property type="entry name" value="CYCLIC DI-GMP PHOSPHODIESTERASE PDEF"/>
    <property type="match status" value="1"/>
</dbReference>
<comment type="caution">
    <text evidence="2">The sequence shown here is derived from an EMBL/GenBank/DDBJ whole genome shotgun (WGS) entry which is preliminary data.</text>
</comment>
<feature type="domain" description="EAL" evidence="1">
    <location>
        <begin position="1"/>
        <end position="229"/>
    </location>
</feature>
<accession>A0A4R5NAE5</accession>
<dbReference type="GO" id="GO:0071111">
    <property type="term" value="F:cyclic-guanylate-specific phosphodiesterase activity"/>
    <property type="evidence" value="ECO:0007669"/>
    <property type="project" value="InterPro"/>
</dbReference>
<dbReference type="EMBL" id="PUFI01000005">
    <property type="protein sequence ID" value="TDG69476.1"/>
    <property type="molecule type" value="Genomic_DNA"/>
</dbReference>
<name>A0A4R5NAE5_9LACO</name>
<dbReference type="SUPFAM" id="SSF141868">
    <property type="entry name" value="EAL domain-like"/>
    <property type="match status" value="1"/>
</dbReference>
<dbReference type="Proteomes" id="UP000295681">
    <property type="component" value="Unassembled WGS sequence"/>
</dbReference>
<proteinExistence type="predicted"/>